<evidence type="ECO:0000313" key="1">
    <source>
        <dbReference type="EMBL" id="KAJ4387306.1"/>
    </source>
</evidence>
<name>A0A9W8YM70_9PEZI</name>
<dbReference type="EMBL" id="JAPEVB010000005">
    <property type="protein sequence ID" value="KAJ4387306.1"/>
    <property type="molecule type" value="Genomic_DNA"/>
</dbReference>
<organism evidence="1 2">
    <name type="scientific">Gnomoniopsis smithogilvyi</name>
    <dbReference type="NCBI Taxonomy" id="1191159"/>
    <lineage>
        <taxon>Eukaryota</taxon>
        <taxon>Fungi</taxon>
        <taxon>Dikarya</taxon>
        <taxon>Ascomycota</taxon>
        <taxon>Pezizomycotina</taxon>
        <taxon>Sordariomycetes</taxon>
        <taxon>Sordariomycetidae</taxon>
        <taxon>Diaporthales</taxon>
        <taxon>Gnomoniaceae</taxon>
        <taxon>Gnomoniopsis</taxon>
    </lineage>
</organism>
<dbReference type="Proteomes" id="UP001140453">
    <property type="component" value="Unassembled WGS sequence"/>
</dbReference>
<comment type="caution">
    <text evidence="1">The sequence shown here is derived from an EMBL/GenBank/DDBJ whole genome shotgun (WGS) entry which is preliminary data.</text>
</comment>
<dbReference type="AlphaFoldDB" id="A0A9W8YM70"/>
<proteinExistence type="predicted"/>
<evidence type="ECO:0000313" key="2">
    <source>
        <dbReference type="Proteomes" id="UP001140453"/>
    </source>
</evidence>
<protein>
    <submittedName>
        <fullName evidence="1">Uncharacterized protein</fullName>
    </submittedName>
</protein>
<gene>
    <name evidence="1" type="ORF">N0V93_007895</name>
</gene>
<keyword evidence="2" id="KW-1185">Reference proteome</keyword>
<reference evidence="1" key="1">
    <citation type="submission" date="2022-10" db="EMBL/GenBank/DDBJ databases">
        <title>Tapping the CABI collections for fungal endophytes: first genome assemblies for Collariella, Neodidymelliopsis, Ascochyta clinopodiicola, Didymella pomorum, Didymosphaeria variabile, Neocosmospora piperis and Neocucurbitaria cava.</title>
        <authorList>
            <person name="Hill R."/>
        </authorList>
    </citation>
    <scope>NUCLEOTIDE SEQUENCE</scope>
    <source>
        <strain evidence="1">IMI 355082</strain>
    </source>
</reference>
<accession>A0A9W8YM70</accession>
<sequence length="355" mass="38561">MSTSTVNLPARDVKRTAIPVSPQESLLGSTLSNKLHPLFRQHNFRASALTHETSGTSDEEPILAATTYDRLLPALRLASNLLEFSLPFLAKISFAPLVFPNIPGAPPSTTYALDPRFVATDAHIHRLRAQLAAWATRTRFYCNTPGPVADGCGGGGGGCDKACTEVRTGGKSAGDHLPAPAYTVTSISQETMAFFARQDYDQLPVDVRTAQLVELAFVLVHEQAHAVFHCRWAEDEEMSAAHRAFIARVTPVEPLYHTQVGPKYDELGFAWSAWVHGGSVLSLGTGQGGLILIGYPDDVFQVPGTTAQNYPFREVLLSEAFWTYVQNAGRPPVGWNVESAHLGWLGQVMTAYNSV</sequence>
<dbReference type="OrthoDB" id="10254945at2759"/>